<accession>W1X6C3</accession>
<name>W1X6C3_9ZZZZ</name>
<dbReference type="AlphaFoldDB" id="W1X6C3"/>
<proteinExistence type="predicted"/>
<feature type="non-terminal residue" evidence="1">
    <location>
        <position position="1"/>
    </location>
</feature>
<evidence type="ECO:0000313" key="1">
    <source>
        <dbReference type="EMBL" id="ETJ25823.1"/>
    </source>
</evidence>
<organism evidence="1">
    <name type="scientific">human gut metagenome</name>
    <dbReference type="NCBI Taxonomy" id="408170"/>
    <lineage>
        <taxon>unclassified sequences</taxon>
        <taxon>metagenomes</taxon>
        <taxon>organismal metagenomes</taxon>
    </lineage>
</organism>
<reference evidence="1" key="1">
    <citation type="submission" date="2013-12" db="EMBL/GenBank/DDBJ databases">
        <title>A Varibaculum cambriense genome reconstructed from a premature infant gut community with otherwise low bacterial novelty that shifts toward anaerobic metabolism during the third week of life.</title>
        <authorList>
            <person name="Brown C.T."/>
            <person name="Sharon I."/>
            <person name="Thomas B.C."/>
            <person name="Castelle C.J."/>
            <person name="Morowitz M.J."/>
            <person name="Banfield J.F."/>
        </authorList>
    </citation>
    <scope>NUCLEOTIDE SEQUENCE</scope>
</reference>
<gene>
    <name evidence="1" type="ORF">Q604_UNBC17643G0001</name>
</gene>
<dbReference type="EMBL" id="AZMM01017643">
    <property type="protein sequence ID" value="ETJ25823.1"/>
    <property type="molecule type" value="Genomic_DNA"/>
</dbReference>
<comment type="caution">
    <text evidence="1">The sequence shown here is derived from an EMBL/GenBank/DDBJ whole genome shotgun (WGS) entry which is preliminary data.</text>
</comment>
<sequence>LAPYFNGILVGTALMKAYNVAEKVKELQIDKG</sequence>
<protein>
    <submittedName>
        <fullName evidence="1">Indole-3-glycerol phosphate synthase</fullName>
    </submittedName>
</protein>